<reference evidence="7 8" key="1">
    <citation type="submission" date="2018-11" db="EMBL/GenBank/DDBJ databases">
        <authorList>
            <consortium name="Pathogen Informatics"/>
        </authorList>
    </citation>
    <scope>NUCLEOTIDE SEQUENCE [LARGE SCALE GENOMIC DNA]</scope>
</reference>
<evidence type="ECO:0000256" key="6">
    <source>
        <dbReference type="ARBA" id="ARBA00047475"/>
    </source>
</evidence>
<dbReference type="AlphaFoldDB" id="A0A3P7N1Q6"/>
<protein>
    <recommendedName>
        <fullName evidence="2">glucuronosyltransferase</fullName>
        <ecNumber evidence="2">2.4.1.17</ecNumber>
    </recommendedName>
</protein>
<dbReference type="GO" id="GO:0015020">
    <property type="term" value="F:glucuronosyltransferase activity"/>
    <property type="evidence" value="ECO:0007669"/>
    <property type="project" value="UniProtKB-EC"/>
</dbReference>
<sequence>KLPPNVYTFEWIPQSDLLHHFKIKAFITHGGYNSLQGNAKLYRCALTESNLGDNISRMVMPLGGDQPRNARLAERHHFAVRIHKNDVCADKVAEALGKVLDDQRFVYFWPLLRMK</sequence>
<dbReference type="EMBL" id="UYRV01114691">
    <property type="protein sequence ID" value="VDN29058.1"/>
    <property type="molecule type" value="Genomic_DNA"/>
</dbReference>
<dbReference type="Pfam" id="PF00201">
    <property type="entry name" value="UDPGT"/>
    <property type="match status" value="1"/>
</dbReference>
<accession>A0A3P7N1Q6</accession>
<evidence type="ECO:0000313" key="8">
    <source>
        <dbReference type="Proteomes" id="UP000271889"/>
    </source>
</evidence>
<dbReference type="Gene3D" id="3.40.50.2000">
    <property type="entry name" value="Glycogen Phosphorylase B"/>
    <property type="match status" value="1"/>
</dbReference>
<comment type="similarity">
    <text evidence="1">Belongs to the UDP-glycosyltransferase family.</text>
</comment>
<evidence type="ECO:0000256" key="2">
    <source>
        <dbReference type="ARBA" id="ARBA00012544"/>
    </source>
</evidence>
<dbReference type="PANTHER" id="PTHR48043:SF145">
    <property type="entry name" value="FI06409P-RELATED"/>
    <property type="match status" value="1"/>
</dbReference>
<dbReference type="OrthoDB" id="416356at2759"/>
<dbReference type="Proteomes" id="UP000271889">
    <property type="component" value="Unassembled WGS sequence"/>
</dbReference>
<proteinExistence type="inferred from homology"/>
<keyword evidence="5" id="KW-0732">Signal</keyword>
<evidence type="ECO:0000256" key="3">
    <source>
        <dbReference type="ARBA" id="ARBA00022676"/>
    </source>
</evidence>
<keyword evidence="3" id="KW-0328">Glycosyltransferase</keyword>
<dbReference type="EC" id="2.4.1.17" evidence="2"/>
<dbReference type="PANTHER" id="PTHR48043">
    <property type="entry name" value="EG:EG0003.4 PROTEIN-RELATED"/>
    <property type="match status" value="1"/>
</dbReference>
<dbReference type="InterPro" id="IPR050271">
    <property type="entry name" value="UDP-glycosyltransferase"/>
</dbReference>
<organism evidence="7 8">
    <name type="scientific">Cylicostephanus goldi</name>
    <name type="common">Nematode worm</name>
    <dbReference type="NCBI Taxonomy" id="71465"/>
    <lineage>
        <taxon>Eukaryota</taxon>
        <taxon>Metazoa</taxon>
        <taxon>Ecdysozoa</taxon>
        <taxon>Nematoda</taxon>
        <taxon>Chromadorea</taxon>
        <taxon>Rhabditida</taxon>
        <taxon>Rhabditina</taxon>
        <taxon>Rhabditomorpha</taxon>
        <taxon>Strongyloidea</taxon>
        <taxon>Strongylidae</taxon>
        <taxon>Cylicostephanus</taxon>
    </lineage>
</organism>
<feature type="non-terminal residue" evidence="7">
    <location>
        <position position="1"/>
    </location>
</feature>
<evidence type="ECO:0000313" key="7">
    <source>
        <dbReference type="EMBL" id="VDN29058.1"/>
    </source>
</evidence>
<name>A0A3P7N1Q6_CYLGO</name>
<dbReference type="InterPro" id="IPR002213">
    <property type="entry name" value="UDP_glucos_trans"/>
</dbReference>
<evidence type="ECO:0000256" key="1">
    <source>
        <dbReference type="ARBA" id="ARBA00009995"/>
    </source>
</evidence>
<comment type="catalytic activity">
    <reaction evidence="6">
        <text>glucuronate acceptor + UDP-alpha-D-glucuronate = acceptor beta-D-glucuronoside + UDP + H(+)</text>
        <dbReference type="Rhea" id="RHEA:21032"/>
        <dbReference type="ChEBI" id="CHEBI:15378"/>
        <dbReference type="ChEBI" id="CHEBI:58052"/>
        <dbReference type="ChEBI" id="CHEBI:58223"/>
        <dbReference type="ChEBI" id="CHEBI:132367"/>
        <dbReference type="ChEBI" id="CHEBI:132368"/>
        <dbReference type="EC" id="2.4.1.17"/>
    </reaction>
</comment>
<evidence type="ECO:0000256" key="5">
    <source>
        <dbReference type="ARBA" id="ARBA00022729"/>
    </source>
</evidence>
<dbReference type="SUPFAM" id="SSF53756">
    <property type="entry name" value="UDP-Glycosyltransferase/glycogen phosphorylase"/>
    <property type="match status" value="1"/>
</dbReference>
<keyword evidence="4" id="KW-0808">Transferase</keyword>
<keyword evidence="8" id="KW-1185">Reference proteome</keyword>
<gene>
    <name evidence="7" type="ORF">CGOC_LOCUS11149</name>
</gene>
<evidence type="ECO:0000256" key="4">
    <source>
        <dbReference type="ARBA" id="ARBA00022679"/>
    </source>
</evidence>